<dbReference type="Gene3D" id="3.30.710.10">
    <property type="entry name" value="Potassium Channel Kv1.1, Chain A"/>
    <property type="match status" value="1"/>
</dbReference>
<proteinExistence type="predicted"/>
<accession>X8J5E7</accession>
<dbReference type="InterPro" id="IPR011333">
    <property type="entry name" value="SKP1/BTB/POZ_sf"/>
</dbReference>
<dbReference type="AlphaFoldDB" id="X8J5E7"/>
<organism evidence="1 2">
    <name type="scientific">Rhizoctonia solani AG-3 Rhs1AP</name>
    <dbReference type="NCBI Taxonomy" id="1086054"/>
    <lineage>
        <taxon>Eukaryota</taxon>
        <taxon>Fungi</taxon>
        <taxon>Dikarya</taxon>
        <taxon>Basidiomycota</taxon>
        <taxon>Agaricomycotina</taxon>
        <taxon>Agaricomycetes</taxon>
        <taxon>Cantharellales</taxon>
        <taxon>Ceratobasidiaceae</taxon>
        <taxon>Rhizoctonia</taxon>
    </lineage>
</organism>
<sequence length="160" mass="18390">MEHDPIYTVTVRGKDFLLTKSQIEFDGPNYFTTCFLGDFKEAQSHHLKLSRDPDLFFIISDYLCGYEVLPLSDQVIPARMSPEIALENLKTDAEFYQLDGLVEQCDALITHRQQKVQDESQKPYLVYGYEYTYHDGNSPFDTSIPHSKALFGVYGYPIKG</sequence>
<comment type="caution">
    <text evidence="1">The sequence shown here is derived from an EMBL/GenBank/DDBJ whole genome shotgun (WGS) entry which is preliminary data.</text>
</comment>
<dbReference type="SUPFAM" id="SSF54695">
    <property type="entry name" value="POZ domain"/>
    <property type="match status" value="1"/>
</dbReference>
<name>X8J5E7_9AGAM</name>
<dbReference type="PANTHER" id="PTHR31758:SF2">
    <property type="entry name" value="BTB_POZ DOMAIN-CONTAINING PROTEIN YLR108C"/>
    <property type="match status" value="1"/>
</dbReference>
<protein>
    <submittedName>
        <fullName evidence="1">BTB domain protein, putative</fullName>
    </submittedName>
</protein>
<dbReference type="EMBL" id="JATN01000322">
    <property type="protein sequence ID" value="EUC56779.1"/>
    <property type="molecule type" value="Genomic_DNA"/>
</dbReference>
<reference evidence="2" key="1">
    <citation type="journal article" date="2014" name="Genome Announc.">
        <title>Draft genome sequence of the plant-pathogenic soil fungus Rhizoctonia solani anastomosis group 3 strain Rhs1AP.</title>
        <authorList>
            <person name="Cubeta M.A."/>
            <person name="Thomas E."/>
            <person name="Dean R.A."/>
            <person name="Jabaji S."/>
            <person name="Neate S.M."/>
            <person name="Tavantzis S."/>
            <person name="Toda T."/>
            <person name="Vilgalys R."/>
            <person name="Bharathan N."/>
            <person name="Fedorova-Abrams N."/>
            <person name="Pakala S.B."/>
            <person name="Pakala S.M."/>
            <person name="Zafar N."/>
            <person name="Joardar V."/>
            <person name="Losada L."/>
            <person name="Nierman W.C."/>
        </authorList>
    </citation>
    <scope>NUCLEOTIDE SEQUENCE [LARGE SCALE GENOMIC DNA]</scope>
    <source>
        <strain evidence="2">AG-3</strain>
    </source>
</reference>
<dbReference type="Proteomes" id="UP000030108">
    <property type="component" value="Unassembled WGS sequence"/>
</dbReference>
<dbReference type="OrthoDB" id="2370221at2759"/>
<evidence type="ECO:0000313" key="1">
    <source>
        <dbReference type="EMBL" id="EUC56779.1"/>
    </source>
</evidence>
<dbReference type="PANTHER" id="PTHR31758">
    <property type="entry name" value="BTB/POZ DOMAIN-CONTAINING PROTEIN YLR108C"/>
    <property type="match status" value="1"/>
</dbReference>
<evidence type="ECO:0000313" key="2">
    <source>
        <dbReference type="Proteomes" id="UP000030108"/>
    </source>
</evidence>
<gene>
    <name evidence="1" type="ORF">RSOL_196780</name>
</gene>